<evidence type="ECO:0000256" key="6">
    <source>
        <dbReference type="ARBA" id="ARBA00023136"/>
    </source>
</evidence>
<dbReference type="EMBL" id="LAZR01004280">
    <property type="protein sequence ID" value="KKN10069.1"/>
    <property type="molecule type" value="Genomic_DNA"/>
</dbReference>
<protein>
    <recommendedName>
        <fullName evidence="7">Phosphoribosyltransferase domain-containing protein</fullName>
    </recommendedName>
</protein>
<dbReference type="InterPro" id="IPR029057">
    <property type="entry name" value="PRTase-like"/>
</dbReference>
<evidence type="ECO:0000256" key="3">
    <source>
        <dbReference type="ARBA" id="ARBA00022679"/>
    </source>
</evidence>
<dbReference type="GO" id="GO:0032264">
    <property type="term" value="P:IMP salvage"/>
    <property type="evidence" value="ECO:0007669"/>
    <property type="project" value="TreeGrafter"/>
</dbReference>
<dbReference type="PANTHER" id="PTHR39563:SF1">
    <property type="entry name" value="XANTHINE-GUANINE PHOSPHORIBOSYLTRANSFERASE"/>
    <property type="match status" value="1"/>
</dbReference>
<evidence type="ECO:0000259" key="7">
    <source>
        <dbReference type="Pfam" id="PF00156"/>
    </source>
</evidence>
<keyword evidence="2" id="KW-0328">Glycosyltransferase</keyword>
<reference evidence="8" key="1">
    <citation type="journal article" date="2015" name="Nature">
        <title>Complex archaea that bridge the gap between prokaryotes and eukaryotes.</title>
        <authorList>
            <person name="Spang A."/>
            <person name="Saw J.H."/>
            <person name="Jorgensen S.L."/>
            <person name="Zaremba-Niedzwiedzka K."/>
            <person name="Martijn J."/>
            <person name="Lind A.E."/>
            <person name="van Eijk R."/>
            <person name="Schleper C."/>
            <person name="Guy L."/>
            <person name="Ettema T.J."/>
        </authorList>
    </citation>
    <scope>NUCLEOTIDE SEQUENCE</scope>
</reference>
<keyword evidence="3" id="KW-0808">Transferase</keyword>
<dbReference type="GO" id="GO:0046872">
    <property type="term" value="F:metal ion binding"/>
    <property type="evidence" value="ECO:0007669"/>
    <property type="project" value="UniProtKB-KW"/>
</dbReference>
<name>A0A0F9MWF7_9ZZZZ</name>
<keyword evidence="1" id="KW-1003">Cell membrane</keyword>
<evidence type="ECO:0000256" key="5">
    <source>
        <dbReference type="ARBA" id="ARBA00022842"/>
    </source>
</evidence>
<dbReference type="SUPFAM" id="SSF53271">
    <property type="entry name" value="PRTase-like"/>
    <property type="match status" value="1"/>
</dbReference>
<keyword evidence="6" id="KW-0472">Membrane</keyword>
<keyword evidence="5" id="KW-0460">Magnesium</keyword>
<evidence type="ECO:0000256" key="2">
    <source>
        <dbReference type="ARBA" id="ARBA00022676"/>
    </source>
</evidence>
<evidence type="ECO:0000256" key="4">
    <source>
        <dbReference type="ARBA" id="ARBA00022723"/>
    </source>
</evidence>
<dbReference type="Gene3D" id="3.40.50.2020">
    <property type="match status" value="1"/>
</dbReference>
<dbReference type="Pfam" id="PF00156">
    <property type="entry name" value="Pribosyltran"/>
    <property type="match status" value="1"/>
</dbReference>
<dbReference type="GO" id="GO:0032263">
    <property type="term" value="P:GMP salvage"/>
    <property type="evidence" value="ECO:0007669"/>
    <property type="project" value="TreeGrafter"/>
</dbReference>
<keyword evidence="4" id="KW-0479">Metal-binding</keyword>
<dbReference type="GO" id="GO:0004422">
    <property type="term" value="F:hypoxanthine phosphoribosyltransferase activity"/>
    <property type="evidence" value="ECO:0007669"/>
    <property type="project" value="TreeGrafter"/>
</dbReference>
<dbReference type="GO" id="GO:0005829">
    <property type="term" value="C:cytosol"/>
    <property type="evidence" value="ECO:0007669"/>
    <property type="project" value="TreeGrafter"/>
</dbReference>
<proteinExistence type="predicted"/>
<dbReference type="PANTHER" id="PTHR39563">
    <property type="entry name" value="XANTHINE PHOSPHORIBOSYLTRANSFERASE"/>
    <property type="match status" value="1"/>
</dbReference>
<evidence type="ECO:0000256" key="1">
    <source>
        <dbReference type="ARBA" id="ARBA00022475"/>
    </source>
</evidence>
<dbReference type="CDD" id="cd06223">
    <property type="entry name" value="PRTases_typeI"/>
    <property type="match status" value="1"/>
</dbReference>
<dbReference type="GO" id="GO:0000310">
    <property type="term" value="F:xanthine phosphoribosyltransferase activity"/>
    <property type="evidence" value="ECO:0007669"/>
    <property type="project" value="InterPro"/>
</dbReference>
<gene>
    <name evidence="8" type="ORF">LCGC14_1040330</name>
</gene>
<comment type="caution">
    <text evidence="8">The sequence shown here is derived from an EMBL/GenBank/DDBJ whole genome shotgun (WGS) entry which is preliminary data.</text>
</comment>
<sequence length="188" mass="21441">MNSNQESNMLICMECGPTMSEVLTNVDGRLLCSSCKFENESSHIYLTWDHISQFVHRLDHMLKLSCHMYGHARIAGVSRGGLVPATMLAHHMDRHDVVSIPASRRKIEDGLFEARTGRVDQKLHQSDGNGWIIVDDILDSGATFETLRYRWPRATFAFLTAKKLEDGIYIGEQFIGSTRWIVFPWEDV</sequence>
<dbReference type="AlphaFoldDB" id="A0A0F9MWF7"/>
<organism evidence="8">
    <name type="scientific">marine sediment metagenome</name>
    <dbReference type="NCBI Taxonomy" id="412755"/>
    <lineage>
        <taxon>unclassified sequences</taxon>
        <taxon>metagenomes</taxon>
        <taxon>ecological metagenomes</taxon>
    </lineage>
</organism>
<accession>A0A0F9MWF7</accession>
<feature type="domain" description="Phosphoribosyltransferase" evidence="7">
    <location>
        <begin position="74"/>
        <end position="145"/>
    </location>
</feature>
<dbReference type="GO" id="GO:0032265">
    <property type="term" value="P:XMP salvage"/>
    <property type="evidence" value="ECO:0007669"/>
    <property type="project" value="TreeGrafter"/>
</dbReference>
<dbReference type="InterPro" id="IPR000836">
    <property type="entry name" value="PRTase_dom"/>
</dbReference>
<evidence type="ECO:0000313" key="8">
    <source>
        <dbReference type="EMBL" id="KKN10069.1"/>
    </source>
</evidence>
<dbReference type="InterPro" id="IPR023747">
    <property type="entry name" value="Xanthine_Guanine_PRibTrfase"/>
</dbReference>